<sequence>EDKIVDEDVYAAEVLDILATPSIPSIEEPPSLELKSLPENLKYAYLERDETLPAIEWTLADIPEIKNAGTDKGFKVNGWQLKLLHERLMLEETVEELPLEEPSYTPAATP</sequence>
<protein>
    <submittedName>
        <fullName evidence="1">Uncharacterized protein</fullName>
    </submittedName>
</protein>
<feature type="non-terminal residue" evidence="1">
    <location>
        <position position="1"/>
    </location>
</feature>
<dbReference type="Proteomes" id="UP000236291">
    <property type="component" value="Unassembled WGS sequence"/>
</dbReference>
<dbReference type="AlphaFoldDB" id="A0A2K3K349"/>
<evidence type="ECO:0000313" key="2">
    <source>
        <dbReference type="Proteomes" id="UP000236291"/>
    </source>
</evidence>
<comment type="caution">
    <text evidence="1">The sequence shown here is derived from an EMBL/GenBank/DDBJ whole genome shotgun (WGS) entry which is preliminary data.</text>
</comment>
<dbReference type="EMBL" id="ASHM01138089">
    <property type="protein sequence ID" value="PNX60711.1"/>
    <property type="molecule type" value="Genomic_DNA"/>
</dbReference>
<evidence type="ECO:0000313" key="1">
    <source>
        <dbReference type="EMBL" id="PNX60711.1"/>
    </source>
</evidence>
<reference evidence="1 2" key="1">
    <citation type="journal article" date="2014" name="Am. J. Bot.">
        <title>Genome assembly and annotation for red clover (Trifolium pratense; Fabaceae).</title>
        <authorList>
            <person name="Istvanek J."/>
            <person name="Jaros M."/>
            <person name="Krenek A."/>
            <person name="Repkova J."/>
        </authorList>
    </citation>
    <scope>NUCLEOTIDE SEQUENCE [LARGE SCALE GENOMIC DNA]</scope>
    <source>
        <strain evidence="2">cv. Tatra</strain>
        <tissue evidence="1">Young leaves</tissue>
    </source>
</reference>
<accession>A0A2K3K349</accession>
<gene>
    <name evidence="1" type="ORF">L195_g060317</name>
</gene>
<name>A0A2K3K349_TRIPR</name>
<proteinExistence type="predicted"/>
<reference evidence="1 2" key="2">
    <citation type="journal article" date="2017" name="Front. Plant Sci.">
        <title>Gene Classification and Mining of Molecular Markers Useful in Red Clover (Trifolium pratense) Breeding.</title>
        <authorList>
            <person name="Istvanek J."/>
            <person name="Dluhosova J."/>
            <person name="Dluhos P."/>
            <person name="Patkova L."/>
            <person name="Nedelnik J."/>
            <person name="Repkova J."/>
        </authorList>
    </citation>
    <scope>NUCLEOTIDE SEQUENCE [LARGE SCALE GENOMIC DNA]</scope>
    <source>
        <strain evidence="2">cv. Tatra</strain>
        <tissue evidence="1">Young leaves</tissue>
    </source>
</reference>
<organism evidence="1 2">
    <name type="scientific">Trifolium pratense</name>
    <name type="common">Red clover</name>
    <dbReference type="NCBI Taxonomy" id="57577"/>
    <lineage>
        <taxon>Eukaryota</taxon>
        <taxon>Viridiplantae</taxon>
        <taxon>Streptophyta</taxon>
        <taxon>Embryophyta</taxon>
        <taxon>Tracheophyta</taxon>
        <taxon>Spermatophyta</taxon>
        <taxon>Magnoliopsida</taxon>
        <taxon>eudicotyledons</taxon>
        <taxon>Gunneridae</taxon>
        <taxon>Pentapetalae</taxon>
        <taxon>rosids</taxon>
        <taxon>fabids</taxon>
        <taxon>Fabales</taxon>
        <taxon>Fabaceae</taxon>
        <taxon>Papilionoideae</taxon>
        <taxon>50 kb inversion clade</taxon>
        <taxon>NPAAA clade</taxon>
        <taxon>Hologalegina</taxon>
        <taxon>IRL clade</taxon>
        <taxon>Trifolieae</taxon>
        <taxon>Trifolium</taxon>
    </lineage>
</organism>